<dbReference type="SUPFAM" id="SSF53474">
    <property type="entry name" value="alpha/beta-Hydrolases"/>
    <property type="match status" value="1"/>
</dbReference>
<sequence length="452" mass="46556">MFRDRTHAGRALAESLGAYAGRDDVLVLGMARGGVPVARVVADALGVPLDVAVARKLGVPGIEEVALGAIAEGDTWRPVCDDVAWFIGVPTHVVACVAARERAELARRARLYRGGHAAPDVRGRTVVLVDDGLATGSTLRAAVRALRAATPARLVAAVPAADATRARALATEVDDLVAVHRVEAFRAVSDWYDAFPDVSDAEVLALLGRVPDGASVVAPSGASGATRIAVDGGAIEADVEAPAGARGLVVLAHGGGSSRGSYRNRYVAGRLRLAGFATARVDLLTAEEQAADAATAAERFDVARLARRLVAVCDWAAHEGLPGAHRVALVGASTGAAAALVAATERTACVSAVVSRGGRVDLAGEALWRVCAPTLLLVGGADEPTLRCNGDALPALPRGSCLTVVPGAGHTFEEPGALGAAAEHAVVWLERHALDRGPIRRAWARMRSDSQR</sequence>
<keyword evidence="2" id="KW-0328">Glycosyltransferase</keyword>
<dbReference type="eggNOG" id="COG0412">
    <property type="taxonomic scope" value="Bacteria"/>
</dbReference>
<evidence type="ECO:0000259" key="1">
    <source>
        <dbReference type="Pfam" id="PF00156"/>
    </source>
</evidence>
<dbReference type="InParanoid" id="W0RDM2"/>
<reference evidence="2 3" key="1">
    <citation type="journal article" date="2014" name="Genome Announc.">
        <title>Genome Sequence and Methylome of Soil Bacterium Gemmatirosa kalamazoonensis KBS708T, a Member of the Rarely Cultivated Gemmatimonadetes Phylum.</title>
        <authorList>
            <person name="Debruyn J.M."/>
            <person name="Radosevich M."/>
            <person name="Wommack K.E."/>
            <person name="Polson S.W."/>
            <person name="Hauser L.J."/>
            <person name="Fawaz M.N."/>
            <person name="Korlach J."/>
            <person name="Tsai Y.C."/>
        </authorList>
    </citation>
    <scope>NUCLEOTIDE SEQUENCE [LARGE SCALE GENOMIC DNA]</scope>
    <source>
        <strain evidence="2 3">KBS708</strain>
    </source>
</reference>
<accession>W0RDM2</accession>
<dbReference type="Gene3D" id="3.30.1310.20">
    <property type="entry name" value="PRTase-like"/>
    <property type="match status" value="1"/>
</dbReference>
<dbReference type="PATRIC" id="fig|861299.3.peg.1019"/>
<dbReference type="InterPro" id="IPR029057">
    <property type="entry name" value="PRTase-like"/>
</dbReference>
<dbReference type="eggNOG" id="COG1926">
    <property type="taxonomic scope" value="Bacteria"/>
</dbReference>
<dbReference type="InterPro" id="IPR000836">
    <property type="entry name" value="PRTase_dom"/>
</dbReference>
<dbReference type="GO" id="GO:0016757">
    <property type="term" value="F:glycosyltransferase activity"/>
    <property type="evidence" value="ECO:0007669"/>
    <property type="project" value="UniProtKB-KW"/>
</dbReference>
<keyword evidence="2" id="KW-0808">Transferase</keyword>
<dbReference type="AlphaFoldDB" id="W0RDM2"/>
<dbReference type="Proteomes" id="UP000019151">
    <property type="component" value="Chromosome"/>
</dbReference>
<dbReference type="EMBL" id="CP007128">
    <property type="protein sequence ID" value="AHG88542.1"/>
    <property type="molecule type" value="Genomic_DNA"/>
</dbReference>
<organism evidence="2 3">
    <name type="scientific">Gemmatirosa kalamazoonensis</name>
    <dbReference type="NCBI Taxonomy" id="861299"/>
    <lineage>
        <taxon>Bacteria</taxon>
        <taxon>Pseudomonadati</taxon>
        <taxon>Gemmatimonadota</taxon>
        <taxon>Gemmatimonadia</taxon>
        <taxon>Gemmatimonadales</taxon>
        <taxon>Gemmatimonadaceae</taxon>
        <taxon>Gemmatirosa</taxon>
    </lineage>
</organism>
<name>W0RDM2_9BACT</name>
<feature type="domain" description="Phosphoribosyltransferase" evidence="1">
    <location>
        <begin position="10"/>
        <end position="167"/>
    </location>
</feature>
<dbReference type="KEGG" id="gba:J421_1005"/>
<evidence type="ECO:0000313" key="2">
    <source>
        <dbReference type="EMBL" id="AHG88542.1"/>
    </source>
</evidence>
<dbReference type="Gene3D" id="3.40.50.1820">
    <property type="entry name" value="alpha/beta hydrolase"/>
    <property type="match status" value="1"/>
</dbReference>
<dbReference type="OrthoDB" id="9810066at2"/>
<dbReference type="CDD" id="cd06223">
    <property type="entry name" value="PRTases_typeI"/>
    <property type="match status" value="1"/>
</dbReference>
<proteinExistence type="predicted"/>
<dbReference type="Gene3D" id="3.40.50.2020">
    <property type="match status" value="1"/>
</dbReference>
<keyword evidence="3" id="KW-1185">Reference proteome</keyword>
<protein>
    <submittedName>
        <fullName evidence="2">Phosphoribosyltransferase</fullName>
    </submittedName>
</protein>
<gene>
    <name evidence="2" type="ORF">J421_1005</name>
</gene>
<dbReference type="Pfam" id="PF00156">
    <property type="entry name" value="Pribosyltran"/>
    <property type="match status" value="1"/>
</dbReference>
<dbReference type="InterPro" id="IPR029058">
    <property type="entry name" value="AB_hydrolase_fold"/>
</dbReference>
<evidence type="ECO:0000313" key="3">
    <source>
        <dbReference type="Proteomes" id="UP000019151"/>
    </source>
</evidence>
<dbReference type="STRING" id="861299.J421_1005"/>
<dbReference type="HOGENOM" id="CLU_050038_0_0_0"/>
<dbReference type="SUPFAM" id="SSF53271">
    <property type="entry name" value="PRTase-like"/>
    <property type="match status" value="1"/>
</dbReference>